<keyword evidence="2" id="KW-1185">Reference proteome</keyword>
<organism evidence="1 2">
    <name type="scientific">Paraburkholderia humisilvae</name>
    <dbReference type="NCBI Taxonomy" id="627669"/>
    <lineage>
        <taxon>Bacteria</taxon>
        <taxon>Pseudomonadati</taxon>
        <taxon>Pseudomonadota</taxon>
        <taxon>Betaproteobacteria</taxon>
        <taxon>Burkholderiales</taxon>
        <taxon>Burkholderiaceae</taxon>
        <taxon>Paraburkholderia</taxon>
    </lineage>
</organism>
<proteinExistence type="predicted"/>
<dbReference type="AlphaFoldDB" id="A0A6J5EXX1"/>
<protein>
    <submittedName>
        <fullName evidence="1">Uncharacterized protein</fullName>
    </submittedName>
</protein>
<reference evidence="1 2" key="1">
    <citation type="submission" date="2020-04" db="EMBL/GenBank/DDBJ databases">
        <authorList>
            <person name="De Canck E."/>
        </authorList>
    </citation>
    <scope>NUCLEOTIDE SEQUENCE [LARGE SCALE GENOMIC DNA]</scope>
    <source>
        <strain evidence="1 2">LMG 29542</strain>
    </source>
</reference>
<sequence>MSPFCLIDVASIRNHETAPHDVHETQWHAHFTAWIARLVHVRAHA</sequence>
<accession>A0A6J5EXX1</accession>
<dbReference type="RefSeq" id="WP_175231305.1">
    <property type="nucleotide sequence ID" value="NZ_CADIKH010000043.1"/>
</dbReference>
<dbReference type="Proteomes" id="UP000494363">
    <property type="component" value="Unassembled WGS sequence"/>
</dbReference>
<dbReference type="EMBL" id="CADIKH010000043">
    <property type="protein sequence ID" value="CAB3769905.1"/>
    <property type="molecule type" value="Genomic_DNA"/>
</dbReference>
<evidence type="ECO:0000313" key="1">
    <source>
        <dbReference type="EMBL" id="CAB3769905.1"/>
    </source>
</evidence>
<gene>
    <name evidence="1" type="ORF">LMG29542_06219</name>
</gene>
<evidence type="ECO:0000313" key="2">
    <source>
        <dbReference type="Proteomes" id="UP000494363"/>
    </source>
</evidence>
<name>A0A6J5EXX1_9BURK</name>